<keyword evidence="2" id="KW-1185">Reference proteome</keyword>
<protein>
    <submittedName>
        <fullName evidence="1">Uncharacterized protein</fullName>
    </submittedName>
</protein>
<accession>A0AAW0LIC5</accession>
<name>A0AAW0LIC5_QUESU</name>
<proteinExistence type="predicted"/>
<dbReference type="AlphaFoldDB" id="A0AAW0LIC5"/>
<reference evidence="1 2" key="1">
    <citation type="journal article" date="2018" name="Sci. Data">
        <title>The draft genome sequence of cork oak.</title>
        <authorList>
            <person name="Ramos A.M."/>
            <person name="Usie A."/>
            <person name="Barbosa P."/>
            <person name="Barros P.M."/>
            <person name="Capote T."/>
            <person name="Chaves I."/>
            <person name="Simoes F."/>
            <person name="Abreu I."/>
            <person name="Carrasquinho I."/>
            <person name="Faro C."/>
            <person name="Guimaraes J.B."/>
            <person name="Mendonca D."/>
            <person name="Nobrega F."/>
            <person name="Rodrigues L."/>
            <person name="Saibo N.J.M."/>
            <person name="Varela M.C."/>
            <person name="Egas C."/>
            <person name="Matos J."/>
            <person name="Miguel C.M."/>
            <person name="Oliveira M.M."/>
            <person name="Ricardo C.P."/>
            <person name="Goncalves S."/>
        </authorList>
    </citation>
    <scope>NUCLEOTIDE SEQUENCE [LARGE SCALE GENOMIC DNA]</scope>
    <source>
        <strain evidence="2">cv. HL8</strain>
    </source>
</reference>
<comment type="caution">
    <text evidence="1">The sequence shown here is derived from an EMBL/GenBank/DDBJ whole genome shotgun (WGS) entry which is preliminary data.</text>
</comment>
<dbReference type="EMBL" id="PKMF04000088">
    <property type="protein sequence ID" value="KAK7851358.1"/>
    <property type="molecule type" value="Genomic_DNA"/>
</dbReference>
<gene>
    <name evidence="1" type="ORF">CFP56_042285</name>
</gene>
<evidence type="ECO:0000313" key="2">
    <source>
        <dbReference type="Proteomes" id="UP000237347"/>
    </source>
</evidence>
<dbReference type="Proteomes" id="UP000237347">
    <property type="component" value="Unassembled WGS sequence"/>
</dbReference>
<sequence length="119" mass="12833">MMKVEALVDVRVVGGCYSLVFLSSRKEFLSQELSSGAKGNAIRELNRCLEPPLVIMTELPPIGFGTSRSKVRGPSYLGTQQGLGLIGQGPIFIKSIHRLGSSHQFGDNGLISNLIGFQN</sequence>
<evidence type="ECO:0000313" key="1">
    <source>
        <dbReference type="EMBL" id="KAK7851358.1"/>
    </source>
</evidence>
<organism evidence="1 2">
    <name type="scientific">Quercus suber</name>
    <name type="common">Cork oak</name>
    <dbReference type="NCBI Taxonomy" id="58331"/>
    <lineage>
        <taxon>Eukaryota</taxon>
        <taxon>Viridiplantae</taxon>
        <taxon>Streptophyta</taxon>
        <taxon>Embryophyta</taxon>
        <taxon>Tracheophyta</taxon>
        <taxon>Spermatophyta</taxon>
        <taxon>Magnoliopsida</taxon>
        <taxon>eudicotyledons</taxon>
        <taxon>Gunneridae</taxon>
        <taxon>Pentapetalae</taxon>
        <taxon>rosids</taxon>
        <taxon>fabids</taxon>
        <taxon>Fagales</taxon>
        <taxon>Fagaceae</taxon>
        <taxon>Quercus</taxon>
    </lineage>
</organism>